<dbReference type="Gene3D" id="2.60.40.1120">
    <property type="entry name" value="Carboxypeptidase-like, regulatory domain"/>
    <property type="match status" value="1"/>
</dbReference>
<dbReference type="InterPro" id="IPR000531">
    <property type="entry name" value="Beta-barrel_TonB"/>
</dbReference>
<dbReference type="EMBL" id="FORU01000002">
    <property type="protein sequence ID" value="SFI98702.1"/>
    <property type="molecule type" value="Genomic_DNA"/>
</dbReference>
<dbReference type="Pfam" id="PF00593">
    <property type="entry name" value="TonB_dep_Rec_b-barrel"/>
    <property type="match status" value="1"/>
</dbReference>
<accession>A0A1I3MP34</accession>
<evidence type="ECO:0000256" key="10">
    <source>
        <dbReference type="SAM" id="SignalP"/>
    </source>
</evidence>
<proteinExistence type="inferred from homology"/>
<dbReference type="SUPFAM" id="SSF49464">
    <property type="entry name" value="Carboxypeptidase regulatory domain-like"/>
    <property type="match status" value="1"/>
</dbReference>
<gene>
    <name evidence="13" type="ORF">SAMN04487893_102211</name>
</gene>
<dbReference type="SUPFAM" id="SSF56935">
    <property type="entry name" value="Porins"/>
    <property type="match status" value="1"/>
</dbReference>
<feature type="domain" description="TonB-dependent receptor plug" evidence="12">
    <location>
        <begin position="123"/>
        <end position="229"/>
    </location>
</feature>
<dbReference type="GO" id="GO:0009279">
    <property type="term" value="C:cell outer membrane"/>
    <property type="evidence" value="ECO:0007669"/>
    <property type="project" value="UniProtKB-SubCell"/>
</dbReference>
<dbReference type="GO" id="GO:0044718">
    <property type="term" value="P:siderophore transmembrane transport"/>
    <property type="evidence" value="ECO:0007669"/>
    <property type="project" value="TreeGrafter"/>
</dbReference>
<evidence type="ECO:0000256" key="7">
    <source>
        <dbReference type="ARBA" id="ARBA00023237"/>
    </source>
</evidence>
<dbReference type="Gene3D" id="2.170.130.10">
    <property type="entry name" value="TonB-dependent receptor, plug domain"/>
    <property type="match status" value="1"/>
</dbReference>
<protein>
    <submittedName>
        <fullName evidence="13">Outer membrane receptor for ferrienterochelin and colicins</fullName>
    </submittedName>
</protein>
<keyword evidence="4 8" id="KW-0812">Transmembrane</keyword>
<dbReference type="STRING" id="1150112.SAMN04487893_102211"/>
<evidence type="ECO:0000256" key="1">
    <source>
        <dbReference type="ARBA" id="ARBA00004571"/>
    </source>
</evidence>
<organism evidence="13 14">
    <name type="scientific">Myroides guanonis</name>
    <dbReference type="NCBI Taxonomy" id="1150112"/>
    <lineage>
        <taxon>Bacteria</taxon>
        <taxon>Pseudomonadati</taxon>
        <taxon>Bacteroidota</taxon>
        <taxon>Flavobacteriia</taxon>
        <taxon>Flavobacteriales</taxon>
        <taxon>Flavobacteriaceae</taxon>
        <taxon>Myroides</taxon>
    </lineage>
</organism>
<evidence type="ECO:0000313" key="14">
    <source>
        <dbReference type="Proteomes" id="UP000243887"/>
    </source>
</evidence>
<keyword evidence="13" id="KW-0675">Receptor</keyword>
<evidence type="ECO:0000256" key="9">
    <source>
        <dbReference type="RuleBase" id="RU003357"/>
    </source>
</evidence>
<evidence type="ECO:0000256" key="5">
    <source>
        <dbReference type="ARBA" id="ARBA00023077"/>
    </source>
</evidence>
<dbReference type="InterPro" id="IPR037066">
    <property type="entry name" value="Plug_dom_sf"/>
</dbReference>
<evidence type="ECO:0000256" key="3">
    <source>
        <dbReference type="ARBA" id="ARBA00022452"/>
    </source>
</evidence>
<evidence type="ECO:0000256" key="2">
    <source>
        <dbReference type="ARBA" id="ARBA00022448"/>
    </source>
</evidence>
<dbReference type="InterPro" id="IPR008969">
    <property type="entry name" value="CarboxyPept-like_regulatory"/>
</dbReference>
<dbReference type="Proteomes" id="UP000243887">
    <property type="component" value="Unassembled WGS sequence"/>
</dbReference>
<keyword evidence="6 8" id="KW-0472">Membrane</keyword>
<dbReference type="InterPro" id="IPR039426">
    <property type="entry name" value="TonB-dep_rcpt-like"/>
</dbReference>
<dbReference type="PANTHER" id="PTHR30069">
    <property type="entry name" value="TONB-DEPENDENT OUTER MEMBRANE RECEPTOR"/>
    <property type="match status" value="1"/>
</dbReference>
<feature type="domain" description="TonB-dependent receptor-like beta-barrel" evidence="11">
    <location>
        <begin position="271"/>
        <end position="699"/>
    </location>
</feature>
<keyword evidence="2 8" id="KW-0813">Transport</keyword>
<dbReference type="PANTHER" id="PTHR30069:SF57">
    <property type="entry name" value="TONB-DEPENDENT RECEPTOR"/>
    <property type="match status" value="1"/>
</dbReference>
<comment type="subcellular location">
    <subcellularLocation>
        <location evidence="1 8">Cell outer membrane</location>
        <topology evidence="1 8">Multi-pass membrane protein</topology>
    </subcellularLocation>
</comment>
<feature type="signal peptide" evidence="10">
    <location>
        <begin position="1"/>
        <end position="23"/>
    </location>
</feature>
<evidence type="ECO:0000313" key="13">
    <source>
        <dbReference type="EMBL" id="SFI98702.1"/>
    </source>
</evidence>
<reference evidence="14" key="1">
    <citation type="submission" date="2016-10" db="EMBL/GenBank/DDBJ databases">
        <authorList>
            <person name="Varghese N."/>
            <person name="Submissions S."/>
        </authorList>
    </citation>
    <scope>NUCLEOTIDE SEQUENCE [LARGE SCALE GENOMIC DNA]</scope>
    <source>
        <strain evidence="14">DSM 26542</strain>
    </source>
</reference>
<comment type="similarity">
    <text evidence="8 9">Belongs to the TonB-dependent receptor family.</text>
</comment>
<dbReference type="PROSITE" id="PS52016">
    <property type="entry name" value="TONB_DEPENDENT_REC_3"/>
    <property type="match status" value="1"/>
</dbReference>
<dbReference type="RefSeq" id="WP_090677974.1">
    <property type="nucleotide sequence ID" value="NZ_FORU01000002.1"/>
</dbReference>
<evidence type="ECO:0000259" key="11">
    <source>
        <dbReference type="Pfam" id="PF00593"/>
    </source>
</evidence>
<dbReference type="InterPro" id="IPR012910">
    <property type="entry name" value="Plug_dom"/>
</dbReference>
<evidence type="ECO:0000256" key="8">
    <source>
        <dbReference type="PROSITE-ProRule" id="PRU01360"/>
    </source>
</evidence>
<dbReference type="Gene3D" id="2.40.170.20">
    <property type="entry name" value="TonB-dependent receptor, beta-barrel domain"/>
    <property type="match status" value="1"/>
</dbReference>
<dbReference type="Pfam" id="PF13715">
    <property type="entry name" value="CarbopepD_reg_2"/>
    <property type="match status" value="1"/>
</dbReference>
<evidence type="ECO:0000259" key="12">
    <source>
        <dbReference type="Pfam" id="PF07715"/>
    </source>
</evidence>
<dbReference type="GO" id="GO:0015344">
    <property type="term" value="F:siderophore uptake transmembrane transporter activity"/>
    <property type="evidence" value="ECO:0007669"/>
    <property type="project" value="TreeGrafter"/>
</dbReference>
<dbReference type="InterPro" id="IPR036942">
    <property type="entry name" value="Beta-barrel_TonB_sf"/>
</dbReference>
<keyword evidence="3 8" id="KW-1134">Transmembrane beta strand</keyword>
<keyword evidence="14" id="KW-1185">Reference proteome</keyword>
<feature type="chain" id="PRO_5017210437" evidence="10">
    <location>
        <begin position="24"/>
        <end position="758"/>
    </location>
</feature>
<dbReference type="Pfam" id="PF07715">
    <property type="entry name" value="Plug"/>
    <property type="match status" value="1"/>
</dbReference>
<dbReference type="OrthoDB" id="9760333at2"/>
<evidence type="ECO:0000256" key="6">
    <source>
        <dbReference type="ARBA" id="ARBA00023136"/>
    </source>
</evidence>
<keyword evidence="5 9" id="KW-0798">TonB box</keyword>
<name>A0A1I3MP34_9FLAO</name>
<keyword evidence="7 8" id="KW-0998">Cell outer membrane</keyword>
<keyword evidence="10" id="KW-0732">Signal</keyword>
<sequence length="758" mass="87001">MNKLNIYLILSYCLFLFPSFGVAQQIKGNVYSNEKPLPFASISVEKTNIGVLTDENGFYELSLNTVQPETDSIIIKVEYVGYKAKFHKIILTEINSSNLNFQLQEDDNMDEIVISTSLKPILKSDSAIPIEIYTQKFFQKNPSANLFEGLQLVNGVQPQLNCNVCNTGDIHINGMEGAYTMILIDGMPIISSLASVYGMSGIPMSMIERVEIVKGPASSLYGTEAMGGIINIITKKTDTSPIFSMDLFSTSWLEHNLDLTTKFNAGEKTQSLLGINYFKFGERYDKNEDGFTDVTQQNRISIFNKWDFERKQNRIVNLAMRYLYEDRWGGQTNWDRKEHRGSDEIYAESIFTNRVEVIGQYQLPISQKIMTQFSYNWHNQNSFYGTESYQANQQVVFGQAYWDSQYKNHSLLLGTSFKYTYYDDDTRGTGIYDENGIVKNKPMKKPIIGIFIQDQWEIHKNHTILLGYRLDYDKTHQFIHSPRLAYKYMPNPQNTVRLSMGTGFRVVNVFTEDHRALTGAREVIINSDLKPEESYNANLNYVFTTPFSFGMLNFDITGFYTYFTNKIDADTDTDQTKIVYNNLDGYAVSKGISINLEAKFDIPLRLLIGGSYMDVYRQEENIRKTLYHAPKWSGTFLASYHFKNGWNSDFTVDWKGPMRLPRVDNDYRNEYSPTIFLANVQLTKTFVNGIEVYGGVKNIFNILPKSDAIARWWDPFGEPGNGITPPEGRTDVIFEPNDYSYTPMQGSRVFLGIRYALR</sequence>
<evidence type="ECO:0000256" key="4">
    <source>
        <dbReference type="ARBA" id="ARBA00022692"/>
    </source>
</evidence>
<dbReference type="AlphaFoldDB" id="A0A1I3MP34"/>